<dbReference type="PROSITE" id="PS51078">
    <property type="entry name" value="ICLR_ED"/>
    <property type="match status" value="1"/>
</dbReference>
<protein>
    <submittedName>
        <fullName evidence="6">IclR family transcriptional regulator</fullName>
    </submittedName>
</protein>
<dbReference type="AlphaFoldDB" id="A0A8J6M6G0"/>
<keyword evidence="2" id="KW-0238">DNA-binding</keyword>
<dbReference type="InterPro" id="IPR036388">
    <property type="entry name" value="WH-like_DNA-bd_sf"/>
</dbReference>
<dbReference type="InterPro" id="IPR050707">
    <property type="entry name" value="HTH_MetabolicPath_Reg"/>
</dbReference>
<dbReference type="GO" id="GO:0003700">
    <property type="term" value="F:DNA-binding transcription factor activity"/>
    <property type="evidence" value="ECO:0007669"/>
    <property type="project" value="TreeGrafter"/>
</dbReference>
<evidence type="ECO:0000256" key="1">
    <source>
        <dbReference type="ARBA" id="ARBA00023015"/>
    </source>
</evidence>
<dbReference type="PANTHER" id="PTHR30136">
    <property type="entry name" value="HELIX-TURN-HELIX TRANSCRIPTIONAL REGULATOR, ICLR FAMILY"/>
    <property type="match status" value="1"/>
</dbReference>
<feature type="domain" description="IclR-ED" evidence="5">
    <location>
        <begin position="75"/>
        <end position="255"/>
    </location>
</feature>
<evidence type="ECO:0000313" key="6">
    <source>
        <dbReference type="EMBL" id="MBC5721673.1"/>
    </source>
</evidence>
<keyword evidence="1" id="KW-0805">Transcription regulation</keyword>
<dbReference type="Pfam" id="PF09339">
    <property type="entry name" value="HTH_IclR"/>
    <property type="match status" value="1"/>
</dbReference>
<dbReference type="Proteomes" id="UP000628736">
    <property type="component" value="Unassembled WGS sequence"/>
</dbReference>
<evidence type="ECO:0000259" key="4">
    <source>
        <dbReference type="PROSITE" id="PS51077"/>
    </source>
</evidence>
<dbReference type="SMART" id="SM00346">
    <property type="entry name" value="HTH_ICLR"/>
    <property type="match status" value="1"/>
</dbReference>
<dbReference type="Gene3D" id="1.10.10.10">
    <property type="entry name" value="Winged helix-like DNA-binding domain superfamily/Winged helix DNA-binding domain"/>
    <property type="match status" value="1"/>
</dbReference>
<reference evidence="6" key="1">
    <citation type="submission" date="2020-08" db="EMBL/GenBank/DDBJ databases">
        <title>Genome public.</title>
        <authorList>
            <person name="Liu C."/>
            <person name="Sun Q."/>
        </authorList>
    </citation>
    <scope>NUCLEOTIDE SEQUENCE</scope>
    <source>
        <strain evidence="6">NSJ-23</strain>
    </source>
</reference>
<dbReference type="InterPro" id="IPR014757">
    <property type="entry name" value="Tscrpt_reg_IclR_C"/>
</dbReference>
<feature type="domain" description="HTH iclR-type" evidence="4">
    <location>
        <begin position="11"/>
        <end position="74"/>
    </location>
</feature>
<organism evidence="6 7">
    <name type="scientific">Flintibacter hominis</name>
    <dbReference type="NCBI Taxonomy" id="2763048"/>
    <lineage>
        <taxon>Bacteria</taxon>
        <taxon>Bacillati</taxon>
        <taxon>Bacillota</taxon>
        <taxon>Clostridia</taxon>
        <taxon>Eubacteriales</taxon>
        <taxon>Flintibacter</taxon>
    </lineage>
</organism>
<dbReference type="RefSeq" id="WP_147572102.1">
    <property type="nucleotide sequence ID" value="NZ_JACOPO010000001.1"/>
</dbReference>
<dbReference type="EMBL" id="JACOPO010000001">
    <property type="protein sequence ID" value="MBC5721673.1"/>
    <property type="molecule type" value="Genomic_DNA"/>
</dbReference>
<keyword evidence="3" id="KW-0804">Transcription</keyword>
<evidence type="ECO:0000256" key="2">
    <source>
        <dbReference type="ARBA" id="ARBA00023125"/>
    </source>
</evidence>
<dbReference type="GO" id="GO:0003677">
    <property type="term" value="F:DNA binding"/>
    <property type="evidence" value="ECO:0007669"/>
    <property type="project" value="UniProtKB-KW"/>
</dbReference>
<dbReference type="Gene3D" id="3.30.450.40">
    <property type="match status" value="1"/>
</dbReference>
<dbReference type="InterPro" id="IPR036390">
    <property type="entry name" value="WH_DNA-bd_sf"/>
</dbReference>
<gene>
    <name evidence="6" type="ORF">H8S11_02395</name>
</gene>
<name>A0A8J6M6G0_9FIRM</name>
<dbReference type="SUPFAM" id="SSF55781">
    <property type="entry name" value="GAF domain-like"/>
    <property type="match status" value="1"/>
</dbReference>
<comment type="caution">
    <text evidence="6">The sequence shown here is derived from an EMBL/GenBank/DDBJ whole genome shotgun (WGS) entry which is preliminary data.</text>
</comment>
<dbReference type="GO" id="GO:0045892">
    <property type="term" value="P:negative regulation of DNA-templated transcription"/>
    <property type="evidence" value="ECO:0007669"/>
    <property type="project" value="TreeGrafter"/>
</dbReference>
<keyword evidence="7" id="KW-1185">Reference proteome</keyword>
<evidence type="ECO:0000313" key="7">
    <source>
        <dbReference type="Proteomes" id="UP000628736"/>
    </source>
</evidence>
<dbReference type="InterPro" id="IPR029016">
    <property type="entry name" value="GAF-like_dom_sf"/>
</dbReference>
<evidence type="ECO:0000256" key="3">
    <source>
        <dbReference type="ARBA" id="ARBA00023163"/>
    </source>
</evidence>
<dbReference type="Pfam" id="PF01614">
    <property type="entry name" value="IclR_C"/>
    <property type="match status" value="1"/>
</dbReference>
<dbReference type="PROSITE" id="PS51077">
    <property type="entry name" value="HTH_ICLR"/>
    <property type="match status" value="1"/>
</dbReference>
<proteinExistence type="predicted"/>
<dbReference type="SUPFAM" id="SSF46785">
    <property type="entry name" value="Winged helix' DNA-binding domain"/>
    <property type="match status" value="1"/>
</dbReference>
<dbReference type="PANTHER" id="PTHR30136:SF7">
    <property type="entry name" value="HTH-TYPE TRANSCRIPTIONAL REGULATOR KDGR-RELATED"/>
    <property type="match status" value="1"/>
</dbReference>
<evidence type="ECO:0000259" key="5">
    <source>
        <dbReference type="PROSITE" id="PS51078"/>
    </source>
</evidence>
<dbReference type="InterPro" id="IPR005471">
    <property type="entry name" value="Tscrpt_reg_IclR_N"/>
</dbReference>
<accession>A0A8J6M6G0</accession>
<sequence>MKESLKESEYINSIVRATEILNLYRVKDVKYLGVTDISQELGLHKTSVFRIVKTLEHTGWLVQDAPNGKYRIGAKLIVLSAVSRQQFSIDDMIYREMQLLGQRFNEDIVLTGLVDGYQAVCITKIKSNNALQISSNVGYAIGMTKGSTGKVLLAYLPKEMQEKAIQLDSPDITEEGREALFKTLEKIRETGYCVSTSERDEGVSSISMPLFGRDGRIIYSLGIVGEEHRMTNKGREQMRRALQASIERIQEVLSIV</sequence>